<dbReference type="SUPFAM" id="SSF53335">
    <property type="entry name" value="S-adenosyl-L-methionine-dependent methyltransferases"/>
    <property type="match status" value="2"/>
</dbReference>
<gene>
    <name evidence="1" type="ORF">RDV84_12980</name>
</gene>
<dbReference type="EMBL" id="CP133568">
    <property type="protein sequence ID" value="WMT05713.1"/>
    <property type="molecule type" value="Genomic_DNA"/>
</dbReference>
<reference evidence="1 2" key="1">
    <citation type="submission" date="2023-08" db="EMBL/GenBank/DDBJ databases">
        <title>The whole genome sequence of Lysobacter yananisis.</title>
        <authorList>
            <person name="Sun H."/>
        </authorList>
    </citation>
    <scope>NUCLEOTIDE SEQUENCE [LARGE SCALE GENOMIC DNA]</scope>
    <source>
        <strain evidence="1 2">SNNU513</strain>
    </source>
</reference>
<accession>A0ABY9PGZ5</accession>
<proteinExistence type="predicted"/>
<organism evidence="1 2">
    <name type="scientific">Lysobacter yananisis</name>
    <dbReference type="NCBI Taxonomy" id="1003114"/>
    <lineage>
        <taxon>Bacteria</taxon>
        <taxon>Pseudomonadati</taxon>
        <taxon>Pseudomonadota</taxon>
        <taxon>Gammaproteobacteria</taxon>
        <taxon>Lysobacterales</taxon>
        <taxon>Lysobacteraceae</taxon>
        <taxon>Lysobacter</taxon>
    </lineage>
</organism>
<dbReference type="InterPro" id="IPR029063">
    <property type="entry name" value="SAM-dependent_MTases_sf"/>
</dbReference>
<evidence type="ECO:0008006" key="3">
    <source>
        <dbReference type="Google" id="ProtNLM"/>
    </source>
</evidence>
<dbReference type="Proteomes" id="UP001229313">
    <property type="component" value="Chromosome"/>
</dbReference>
<dbReference type="Gene3D" id="3.40.50.150">
    <property type="entry name" value="Vaccinia Virus protein VP39"/>
    <property type="match status" value="2"/>
</dbReference>
<keyword evidence="2" id="KW-1185">Reference proteome</keyword>
<evidence type="ECO:0000313" key="2">
    <source>
        <dbReference type="Proteomes" id="UP001229313"/>
    </source>
</evidence>
<name>A0ABY9PGZ5_9GAMM</name>
<evidence type="ECO:0000313" key="1">
    <source>
        <dbReference type="EMBL" id="WMT05713.1"/>
    </source>
</evidence>
<protein>
    <recommendedName>
        <fullName evidence="3">DNA methylase N-4/N-6 domain-containing protein</fullName>
    </recommendedName>
</protein>
<dbReference type="RefSeq" id="WP_309153640.1">
    <property type="nucleotide sequence ID" value="NZ_CP133568.1"/>
</dbReference>
<sequence length="435" mass="49130">MELASLGATADSDPYVSFEAWTRQRKIVSIGSNAGAEPLPFQEWHHFKEAFAPEVVARAVRESHRPVTTCLDPFGGSGTTALASQFLGISPTTIEVNPYLADLIQAKLRAYNPDLLAQDFRRILAITSRKAGDVRRLGKLPATFIESARIERWVFNSTVARRIACHLEAIDTLPNVQHRRLFRVLLGGMLVAVSNVVINGKGRRYRRGWEERRTVPEMVDMLFKQRCQAAITEIHEHRYRRHRGHTVLRGDCLRKLSKAPPSDLAVFSPPYPNSFDYTDVYNVELWMLGYLNNADSNQKLRKSTLCSHVQLKREYLPAPAGSLRLARALGKLQRERDNLWSPWIPDMIGHYFHDMCKVLGRVGNRLTPRGEVWAVVGDSRYAGVQIPVARILADYAPMLGYQVINIEPFRSMRASAQQGGQHQLAESLLVLRKAG</sequence>